<dbReference type="OrthoDB" id="200954at2759"/>
<evidence type="ECO:0000313" key="8">
    <source>
        <dbReference type="EMBL" id="CAF3607762.1"/>
    </source>
</evidence>
<evidence type="ECO:0000256" key="5">
    <source>
        <dbReference type="ARBA" id="ARBA00023136"/>
    </source>
</evidence>
<evidence type="ECO:0000256" key="2">
    <source>
        <dbReference type="ARBA" id="ARBA00006939"/>
    </source>
</evidence>
<dbReference type="PANTHER" id="PTHR12191:SF37">
    <property type="entry name" value="ZINC TRANSPORTER FOI"/>
    <property type="match status" value="1"/>
</dbReference>
<comment type="caution">
    <text evidence="7">The sequence shown here is derived from an EMBL/GenBank/DDBJ whole genome shotgun (WGS) entry which is preliminary data.</text>
</comment>
<dbReference type="GO" id="GO:0005886">
    <property type="term" value="C:plasma membrane"/>
    <property type="evidence" value="ECO:0007669"/>
    <property type="project" value="TreeGrafter"/>
</dbReference>
<dbReference type="InterPro" id="IPR003689">
    <property type="entry name" value="ZIP"/>
</dbReference>
<gene>
    <name evidence="7" type="ORF">GPM918_LOCUS4560</name>
    <name evidence="8" type="ORF">SRO942_LOCUS4561</name>
</gene>
<evidence type="ECO:0000256" key="4">
    <source>
        <dbReference type="ARBA" id="ARBA00022989"/>
    </source>
</evidence>
<dbReference type="GO" id="GO:0140410">
    <property type="term" value="F:monoatomic cation:bicarbonate symporter activity"/>
    <property type="evidence" value="ECO:0007669"/>
    <property type="project" value="TreeGrafter"/>
</dbReference>
<dbReference type="EMBL" id="CAJNOQ010000619">
    <property type="protein sequence ID" value="CAF0821322.1"/>
    <property type="molecule type" value="Genomic_DNA"/>
</dbReference>
<dbReference type="GO" id="GO:0071578">
    <property type="term" value="P:zinc ion import across plasma membrane"/>
    <property type="evidence" value="ECO:0007669"/>
    <property type="project" value="TreeGrafter"/>
</dbReference>
<feature type="transmembrane region" description="Helical" evidence="6">
    <location>
        <begin position="98"/>
        <end position="119"/>
    </location>
</feature>
<sequence>MFSSCGTNECIGTKIQKYRFLIKNGNDILDSGYKCRSSTIPYTLCYTNGTLIQNTSIFTQKELFEQCDNDSFVGSIIPCKDEDEHLQQYTSPTTAQRYGYGFLAVFIVSALSLIGLLAFPILYKASFQHTLALFTALAVGTLFGDSMFHLIPFALNLHGHDDHKHSEEGLQVPDHVWKMLAAVMIAYGFYLLEVLLHAFAHYKHKNNSVHFHAHGHSHGIPHHHHSHKNGEVCESLPVDVDADLEHSHQLHNHHHHNLHQHVSNEIHSTHTPVVTTGSETVSGGCVPCVYSTDLQPAAAIIRQNSVTRMVSDTDKNEVDKMISNDGTKATVKQIKCKLTEFLSQKKIFVLITTESTIVSINVQPAATVIRQNSVTRMVSDTDMNEVDKMISNDGTKAIVKQIKSIKATGWMVLIGDGIHNFADGLALGAAFSQDLILGATTTIAVGLHELPHELGDYAVLIQSGFSHYKAVLFNFISSLTSFIGFFIGVALSDNEEFRRWIFALTVGMFLYISLVDLLPTLLPDGEVKIKRFILVNIGFLSGILIMLILAMFEDKLIHSHKYNRKVHR</sequence>
<protein>
    <submittedName>
        <fullName evidence="7">Uncharacterized protein</fullName>
    </submittedName>
</protein>
<feature type="transmembrane region" description="Helical" evidence="6">
    <location>
        <begin position="175"/>
        <end position="196"/>
    </location>
</feature>
<feature type="transmembrane region" description="Helical" evidence="6">
    <location>
        <begin position="497"/>
        <end position="521"/>
    </location>
</feature>
<feature type="transmembrane region" description="Helical" evidence="6">
    <location>
        <begin position="533"/>
        <end position="552"/>
    </location>
</feature>
<evidence type="ECO:0000313" key="9">
    <source>
        <dbReference type="Proteomes" id="UP000663829"/>
    </source>
</evidence>
<keyword evidence="3 6" id="KW-0812">Transmembrane</keyword>
<keyword evidence="4 6" id="KW-1133">Transmembrane helix</keyword>
<proteinExistence type="inferred from homology"/>
<reference evidence="7" key="1">
    <citation type="submission" date="2021-02" db="EMBL/GenBank/DDBJ databases">
        <authorList>
            <person name="Nowell W R."/>
        </authorList>
    </citation>
    <scope>NUCLEOTIDE SEQUENCE</scope>
</reference>
<dbReference type="EMBL" id="CAJOBC010000619">
    <property type="protein sequence ID" value="CAF3607762.1"/>
    <property type="molecule type" value="Genomic_DNA"/>
</dbReference>
<evidence type="ECO:0000256" key="3">
    <source>
        <dbReference type="ARBA" id="ARBA00022692"/>
    </source>
</evidence>
<dbReference type="GO" id="GO:0030003">
    <property type="term" value="P:intracellular monoatomic cation homeostasis"/>
    <property type="evidence" value="ECO:0007669"/>
    <property type="project" value="TreeGrafter"/>
</dbReference>
<comment type="subcellular location">
    <subcellularLocation>
        <location evidence="1">Membrane</location>
        <topology evidence="1">Multi-pass membrane protein</topology>
    </subcellularLocation>
</comment>
<dbReference type="Proteomes" id="UP000663829">
    <property type="component" value="Unassembled WGS sequence"/>
</dbReference>
<comment type="similarity">
    <text evidence="2">Belongs to the ZIP transporter (TC 2.A.5) family.</text>
</comment>
<feature type="transmembrane region" description="Helical" evidence="6">
    <location>
        <begin position="471"/>
        <end position="491"/>
    </location>
</feature>
<dbReference type="Proteomes" id="UP000681722">
    <property type="component" value="Unassembled WGS sequence"/>
</dbReference>
<keyword evidence="5 6" id="KW-0472">Membrane</keyword>
<evidence type="ECO:0000256" key="6">
    <source>
        <dbReference type="SAM" id="Phobius"/>
    </source>
</evidence>
<dbReference type="GO" id="GO:0005385">
    <property type="term" value="F:zinc ion transmembrane transporter activity"/>
    <property type="evidence" value="ECO:0007669"/>
    <property type="project" value="TreeGrafter"/>
</dbReference>
<dbReference type="AlphaFoldDB" id="A0A813UDS0"/>
<accession>A0A813UDS0</accession>
<name>A0A813UDS0_9BILA</name>
<dbReference type="PANTHER" id="PTHR12191">
    <property type="entry name" value="SOLUTE CARRIER FAMILY 39"/>
    <property type="match status" value="1"/>
</dbReference>
<feature type="transmembrane region" description="Helical" evidence="6">
    <location>
        <begin position="131"/>
        <end position="155"/>
    </location>
</feature>
<evidence type="ECO:0000256" key="1">
    <source>
        <dbReference type="ARBA" id="ARBA00004141"/>
    </source>
</evidence>
<dbReference type="InterPro" id="IPR050799">
    <property type="entry name" value="ZIP_Transporter"/>
</dbReference>
<dbReference type="Pfam" id="PF02535">
    <property type="entry name" value="Zip"/>
    <property type="match status" value="1"/>
</dbReference>
<keyword evidence="9" id="KW-1185">Reference proteome</keyword>
<organism evidence="7 9">
    <name type="scientific">Didymodactylos carnosus</name>
    <dbReference type="NCBI Taxonomy" id="1234261"/>
    <lineage>
        <taxon>Eukaryota</taxon>
        <taxon>Metazoa</taxon>
        <taxon>Spiralia</taxon>
        <taxon>Gnathifera</taxon>
        <taxon>Rotifera</taxon>
        <taxon>Eurotatoria</taxon>
        <taxon>Bdelloidea</taxon>
        <taxon>Philodinida</taxon>
        <taxon>Philodinidae</taxon>
        <taxon>Didymodactylos</taxon>
    </lineage>
</organism>
<evidence type="ECO:0000313" key="7">
    <source>
        <dbReference type="EMBL" id="CAF0821322.1"/>
    </source>
</evidence>